<accession>A0A1H8YZ40</accession>
<keyword evidence="7" id="KW-1185">Reference proteome</keyword>
<dbReference type="InParanoid" id="A0A1H8YZ40"/>
<dbReference type="RefSeq" id="WP_090164839.1">
    <property type="nucleotide sequence ID" value="NZ_FOFB01000001.1"/>
</dbReference>
<feature type="domain" description="D-isomer specific 2-hydroxyacid dehydrogenase catalytic" evidence="4">
    <location>
        <begin position="3"/>
        <end position="303"/>
    </location>
</feature>
<dbReference type="GO" id="GO:0030267">
    <property type="term" value="F:glyoxylate reductase (NADPH) activity"/>
    <property type="evidence" value="ECO:0007669"/>
    <property type="project" value="TreeGrafter"/>
</dbReference>
<gene>
    <name evidence="6" type="ORF">SAMN05444359_10192</name>
</gene>
<dbReference type="GO" id="GO:0016618">
    <property type="term" value="F:hydroxypyruvate reductase [NAD(P)H] activity"/>
    <property type="evidence" value="ECO:0007669"/>
    <property type="project" value="TreeGrafter"/>
</dbReference>
<comment type="similarity">
    <text evidence="3">Belongs to the D-isomer specific 2-hydroxyacid dehydrogenase family.</text>
</comment>
<dbReference type="InterPro" id="IPR050223">
    <property type="entry name" value="D-isomer_2-hydroxyacid_DH"/>
</dbReference>
<dbReference type="GO" id="GO:0051287">
    <property type="term" value="F:NAD binding"/>
    <property type="evidence" value="ECO:0007669"/>
    <property type="project" value="InterPro"/>
</dbReference>
<dbReference type="AlphaFoldDB" id="A0A1H8YZ40"/>
<keyword evidence="1 3" id="KW-0560">Oxidoreductase</keyword>
<dbReference type="InterPro" id="IPR006139">
    <property type="entry name" value="D-isomer_2_OHA_DH_cat_dom"/>
</dbReference>
<organism evidence="6 7">
    <name type="scientific">Neolewinella agarilytica</name>
    <dbReference type="NCBI Taxonomy" id="478744"/>
    <lineage>
        <taxon>Bacteria</taxon>
        <taxon>Pseudomonadati</taxon>
        <taxon>Bacteroidota</taxon>
        <taxon>Saprospiria</taxon>
        <taxon>Saprospirales</taxon>
        <taxon>Lewinellaceae</taxon>
        <taxon>Neolewinella</taxon>
    </lineage>
</organism>
<reference evidence="7" key="1">
    <citation type="submission" date="2016-10" db="EMBL/GenBank/DDBJ databases">
        <authorList>
            <person name="Varghese N."/>
            <person name="Submissions S."/>
        </authorList>
    </citation>
    <scope>NUCLEOTIDE SEQUENCE [LARGE SCALE GENOMIC DNA]</scope>
    <source>
        <strain evidence="7">DSM 24740</strain>
    </source>
</reference>
<dbReference type="GO" id="GO:0005829">
    <property type="term" value="C:cytosol"/>
    <property type="evidence" value="ECO:0007669"/>
    <property type="project" value="TreeGrafter"/>
</dbReference>
<dbReference type="SUPFAM" id="SSF51735">
    <property type="entry name" value="NAD(P)-binding Rossmann-fold domains"/>
    <property type="match status" value="1"/>
</dbReference>
<sequence length="316" mass="33347">MNILLLETIAPEAHDLLEASATLLMAETPGSGPKLARANDIHAIVTRGKGDVSAELIDLCFNLRVIARCGVGLDNVDVKHATKRGVQVINAPGSNADTVAEHTLNLMLSLQRQTFAAATAVKAGNWAFRTSFSGDEIRGKTLGIMGFGNIGQRVKNLALAFGMQVLHMAHPQVPAKLDGKDARQLPDLLAECDIISVHLPLRATTRQLLNAEALAHLRPGASIINTARAEIIDETALLSGLQSGAIGGYASDVLGLDGEARAALLALPNVLVTPHAASLTANTYREICLISVRNTMAVLNGQAIDRHYLFNGAALG</sequence>
<dbReference type="InterPro" id="IPR029753">
    <property type="entry name" value="D-isomer_DH_CS"/>
</dbReference>
<evidence type="ECO:0000313" key="6">
    <source>
        <dbReference type="EMBL" id="SEP57317.1"/>
    </source>
</evidence>
<dbReference type="SUPFAM" id="SSF52283">
    <property type="entry name" value="Formate/glycerate dehydrogenase catalytic domain-like"/>
    <property type="match status" value="1"/>
</dbReference>
<dbReference type="Proteomes" id="UP000199021">
    <property type="component" value="Unassembled WGS sequence"/>
</dbReference>
<dbReference type="EMBL" id="FOFB01000001">
    <property type="protein sequence ID" value="SEP57317.1"/>
    <property type="molecule type" value="Genomic_DNA"/>
</dbReference>
<protein>
    <submittedName>
        <fullName evidence="6">D-3-phosphoglycerate dehydrogenase/(S)-sulfolactate dehydrogenase</fullName>
    </submittedName>
</protein>
<dbReference type="PROSITE" id="PS00670">
    <property type="entry name" value="D_2_HYDROXYACID_DH_2"/>
    <property type="match status" value="1"/>
</dbReference>
<dbReference type="Pfam" id="PF00389">
    <property type="entry name" value="2-Hacid_dh"/>
    <property type="match status" value="1"/>
</dbReference>
<dbReference type="InterPro" id="IPR036291">
    <property type="entry name" value="NAD(P)-bd_dom_sf"/>
</dbReference>
<evidence type="ECO:0000259" key="5">
    <source>
        <dbReference type="Pfam" id="PF02826"/>
    </source>
</evidence>
<evidence type="ECO:0000259" key="4">
    <source>
        <dbReference type="Pfam" id="PF00389"/>
    </source>
</evidence>
<dbReference type="STRING" id="478744.SAMN05444359_10192"/>
<evidence type="ECO:0000256" key="1">
    <source>
        <dbReference type="ARBA" id="ARBA00023002"/>
    </source>
</evidence>
<keyword evidence="2" id="KW-0520">NAD</keyword>
<dbReference type="OrthoDB" id="9777288at2"/>
<evidence type="ECO:0000256" key="3">
    <source>
        <dbReference type="RuleBase" id="RU003719"/>
    </source>
</evidence>
<dbReference type="PANTHER" id="PTHR10996">
    <property type="entry name" value="2-HYDROXYACID DEHYDROGENASE-RELATED"/>
    <property type="match status" value="1"/>
</dbReference>
<proteinExistence type="inferred from homology"/>
<name>A0A1H8YZ40_9BACT</name>
<dbReference type="Gene3D" id="3.40.50.720">
    <property type="entry name" value="NAD(P)-binding Rossmann-like Domain"/>
    <property type="match status" value="2"/>
</dbReference>
<dbReference type="Pfam" id="PF02826">
    <property type="entry name" value="2-Hacid_dh_C"/>
    <property type="match status" value="1"/>
</dbReference>
<evidence type="ECO:0000256" key="2">
    <source>
        <dbReference type="ARBA" id="ARBA00023027"/>
    </source>
</evidence>
<dbReference type="InterPro" id="IPR006140">
    <property type="entry name" value="D-isomer_DH_NAD-bd"/>
</dbReference>
<feature type="domain" description="D-isomer specific 2-hydroxyacid dehydrogenase NAD-binding" evidence="5">
    <location>
        <begin position="105"/>
        <end position="277"/>
    </location>
</feature>
<evidence type="ECO:0000313" key="7">
    <source>
        <dbReference type="Proteomes" id="UP000199021"/>
    </source>
</evidence>
<dbReference type="PANTHER" id="PTHR10996:SF178">
    <property type="entry name" value="2-HYDROXYACID DEHYDROGENASE YGL185C-RELATED"/>
    <property type="match status" value="1"/>
</dbReference>
<dbReference type="FunCoup" id="A0A1H8YZ40">
    <property type="interactions" value="128"/>
</dbReference>